<dbReference type="GO" id="GO:0004713">
    <property type="term" value="F:protein tyrosine kinase activity"/>
    <property type="evidence" value="ECO:0007669"/>
    <property type="project" value="TreeGrafter"/>
</dbReference>
<feature type="compositionally biased region" description="Polar residues" evidence="1">
    <location>
        <begin position="10"/>
        <end position="20"/>
    </location>
</feature>
<dbReference type="InterPro" id="IPR036412">
    <property type="entry name" value="HAD-like_sf"/>
</dbReference>
<proteinExistence type="predicted"/>
<dbReference type="InterPro" id="IPR023198">
    <property type="entry name" value="PGP-like_dom2"/>
</dbReference>
<dbReference type="AlphaFoldDB" id="A0A437PGN3"/>
<comment type="caution">
    <text evidence="2">The sequence shown here is derived from an EMBL/GenBank/DDBJ whole genome shotgun (WGS) entry which is preliminary data.</text>
</comment>
<evidence type="ECO:0000313" key="2">
    <source>
        <dbReference type="EMBL" id="RVU21428.1"/>
    </source>
</evidence>
<sequence>MAPYEHRTTAAPTNNPTIGSTVGPTVGFDLDMTLIDSRPGIHATYRALSAETGVPIDADAAVRRLGPPLEEELVRWFPENRIQEAGDRYREIYPEYAIQPTLALPGAREAVDAVRAFGGRAIVVTAKHEPNAKLHLAHLGIEPDEVIGWLWAEAKGTALREHGASVYVGDHTGDVRGARSAGALSVAVATGPCDAAELRAAGADVVLADLTGFPAWLERYVAERA</sequence>
<reference evidence="2 3" key="1">
    <citation type="submission" date="2019-01" db="EMBL/GenBank/DDBJ databases">
        <title>Genome sequences of Streptomyces and Rhizobium isolates collected from root and soil.</title>
        <authorList>
            <person name="Chhettri S."/>
            <person name="Sevigny J.L."/>
            <person name="Sen A."/>
            <person name="Ennis N."/>
            <person name="Tisa L."/>
        </authorList>
    </citation>
    <scope>NUCLEOTIDE SEQUENCE [LARGE SCALE GENOMIC DNA]</scope>
    <source>
        <strain evidence="2 3">San01</strain>
    </source>
</reference>
<keyword evidence="3" id="KW-1185">Reference proteome</keyword>
<dbReference type="InterPro" id="IPR050155">
    <property type="entry name" value="HAD-like_hydrolase_sf"/>
</dbReference>
<dbReference type="InterPro" id="IPR023214">
    <property type="entry name" value="HAD_sf"/>
</dbReference>
<dbReference type="Pfam" id="PF12710">
    <property type="entry name" value="HAD"/>
    <property type="match status" value="1"/>
</dbReference>
<dbReference type="Gene3D" id="3.40.50.1000">
    <property type="entry name" value="HAD superfamily/HAD-like"/>
    <property type="match status" value="1"/>
</dbReference>
<accession>A0A437PGN3</accession>
<gene>
    <name evidence="2" type="ORF">EOT10_25770</name>
</gene>
<name>A0A437PGN3_9ACTN</name>
<dbReference type="GO" id="GO:0005829">
    <property type="term" value="C:cytosol"/>
    <property type="evidence" value="ECO:0007669"/>
    <property type="project" value="TreeGrafter"/>
</dbReference>
<dbReference type="GO" id="GO:0016787">
    <property type="term" value="F:hydrolase activity"/>
    <property type="evidence" value="ECO:0007669"/>
    <property type="project" value="UniProtKB-KW"/>
</dbReference>
<dbReference type="Proteomes" id="UP000283128">
    <property type="component" value="Unassembled WGS sequence"/>
</dbReference>
<evidence type="ECO:0000256" key="1">
    <source>
        <dbReference type="SAM" id="MobiDB-lite"/>
    </source>
</evidence>
<dbReference type="EMBL" id="RZYA01000013">
    <property type="protein sequence ID" value="RVU21428.1"/>
    <property type="molecule type" value="Genomic_DNA"/>
</dbReference>
<evidence type="ECO:0000313" key="3">
    <source>
        <dbReference type="Proteomes" id="UP000283128"/>
    </source>
</evidence>
<dbReference type="OrthoDB" id="9793014at2"/>
<dbReference type="SUPFAM" id="SSF56784">
    <property type="entry name" value="HAD-like"/>
    <property type="match status" value="1"/>
</dbReference>
<organism evidence="2 3">
    <name type="scientific">Streptomyces antnestii</name>
    <dbReference type="NCBI Taxonomy" id="2494256"/>
    <lineage>
        <taxon>Bacteria</taxon>
        <taxon>Bacillati</taxon>
        <taxon>Actinomycetota</taxon>
        <taxon>Actinomycetes</taxon>
        <taxon>Kitasatosporales</taxon>
        <taxon>Streptomycetaceae</taxon>
        <taxon>Streptomyces</taxon>
    </lineage>
</organism>
<dbReference type="PANTHER" id="PTHR43434">
    <property type="entry name" value="PHOSPHOGLYCOLATE PHOSPHATASE"/>
    <property type="match status" value="1"/>
</dbReference>
<dbReference type="PANTHER" id="PTHR43434:SF20">
    <property type="entry name" value="5'-NUCLEOTIDASE"/>
    <property type="match status" value="1"/>
</dbReference>
<protein>
    <submittedName>
        <fullName evidence="2">HAD family hydrolase</fullName>
    </submittedName>
</protein>
<feature type="region of interest" description="Disordered" evidence="1">
    <location>
        <begin position="1"/>
        <end position="20"/>
    </location>
</feature>
<keyword evidence="2" id="KW-0378">Hydrolase</keyword>
<dbReference type="Gene3D" id="1.10.150.240">
    <property type="entry name" value="Putative phosphatase, domain 2"/>
    <property type="match status" value="1"/>
</dbReference>